<dbReference type="InterPro" id="IPR007967">
    <property type="entry name" value="GSKIP_dom"/>
</dbReference>
<dbReference type="PROSITE" id="PS51823">
    <property type="entry name" value="CLU"/>
    <property type="match status" value="1"/>
</dbReference>
<keyword evidence="6" id="KW-1185">Reference proteome</keyword>
<feature type="compositionally biased region" description="Basic and acidic residues" evidence="3">
    <location>
        <begin position="702"/>
        <end position="746"/>
    </location>
</feature>
<dbReference type="Pfam" id="PF13236">
    <property type="entry name" value="CLU"/>
    <property type="match status" value="1"/>
</dbReference>
<dbReference type="PANTHER" id="PTHR12601">
    <property type="entry name" value="EUKARYOTIC TRANSLATION INITIATION FACTOR 3 SUBUNIT EIF-3"/>
    <property type="match status" value="1"/>
</dbReference>
<dbReference type="HAMAP" id="MF_03013">
    <property type="entry name" value="CLU"/>
    <property type="match status" value="1"/>
</dbReference>
<dbReference type="InterPro" id="IPR033646">
    <property type="entry name" value="CLU-central"/>
</dbReference>
<name>A0A7M7T1Y7_STRPU</name>
<comment type="similarity">
    <text evidence="2">Belongs to the CLU family.</text>
</comment>
<dbReference type="GO" id="GO:0005737">
    <property type="term" value="C:cytoplasm"/>
    <property type="evidence" value="ECO:0000318"/>
    <property type="project" value="GO_Central"/>
</dbReference>
<comment type="subcellular location">
    <subcellularLocation>
        <location evidence="2">Cytoplasm</location>
    </subcellularLocation>
</comment>
<feature type="compositionally biased region" description="Acidic residues" evidence="3">
    <location>
        <begin position="65"/>
        <end position="81"/>
    </location>
</feature>
<dbReference type="SUPFAM" id="SSF103107">
    <property type="entry name" value="Hypothetical protein c14orf129, hspc210"/>
    <property type="match status" value="1"/>
</dbReference>
<accession>A0A7M7T1Y7</accession>
<dbReference type="OrthoDB" id="1414216at2759"/>
<dbReference type="Pfam" id="PF15044">
    <property type="entry name" value="CLU_N"/>
    <property type="match status" value="1"/>
</dbReference>
<dbReference type="GO" id="GO:0048312">
    <property type="term" value="P:intracellular distribution of mitochondria"/>
    <property type="evidence" value="ECO:0000318"/>
    <property type="project" value="GO_Central"/>
</dbReference>
<dbReference type="OMA" id="HPVWDKD"/>
<dbReference type="Gene3D" id="1.25.40.10">
    <property type="entry name" value="Tetratricopeptide repeat domain"/>
    <property type="match status" value="1"/>
</dbReference>
<dbReference type="InterPro" id="IPR027523">
    <property type="entry name" value="CLU_prot"/>
</dbReference>
<comment type="function">
    <text evidence="2">mRNA-binding protein involved in proper cytoplasmic distribution of mitochondria.</text>
</comment>
<evidence type="ECO:0000256" key="1">
    <source>
        <dbReference type="ARBA" id="ARBA00022490"/>
    </source>
</evidence>
<keyword evidence="1 2" id="KW-0963">Cytoplasm</keyword>
<organism evidence="5 6">
    <name type="scientific">Strongylocentrotus purpuratus</name>
    <name type="common">Purple sea urchin</name>
    <dbReference type="NCBI Taxonomy" id="7668"/>
    <lineage>
        <taxon>Eukaryota</taxon>
        <taxon>Metazoa</taxon>
        <taxon>Echinodermata</taxon>
        <taxon>Eleutherozoa</taxon>
        <taxon>Echinozoa</taxon>
        <taxon>Echinoidea</taxon>
        <taxon>Euechinoidea</taxon>
        <taxon>Echinacea</taxon>
        <taxon>Camarodonta</taxon>
        <taxon>Echinidea</taxon>
        <taxon>Strongylocentrotidae</taxon>
        <taxon>Strongylocentrotus</taxon>
    </lineage>
</organism>
<dbReference type="SUPFAM" id="SSF48452">
    <property type="entry name" value="TPR-like"/>
    <property type="match status" value="2"/>
</dbReference>
<dbReference type="PANTHER" id="PTHR12601:SF6">
    <property type="entry name" value="CLUSTERED MITOCHONDRIA PROTEIN HOMOLOG"/>
    <property type="match status" value="1"/>
</dbReference>
<dbReference type="InterPro" id="IPR023231">
    <property type="entry name" value="GSKIP_dom_sf"/>
</dbReference>
<feature type="region of interest" description="Disordered" evidence="3">
    <location>
        <begin position="1"/>
        <end position="86"/>
    </location>
</feature>
<dbReference type="GO" id="GO:0003729">
    <property type="term" value="F:mRNA binding"/>
    <property type="evidence" value="ECO:0000318"/>
    <property type="project" value="GO_Central"/>
</dbReference>
<evidence type="ECO:0000256" key="3">
    <source>
        <dbReference type="SAM" id="MobiDB-lite"/>
    </source>
</evidence>
<dbReference type="RefSeq" id="XP_030847868.1">
    <property type="nucleotide sequence ID" value="XM_030992008.1"/>
</dbReference>
<feature type="region of interest" description="Disordered" evidence="3">
    <location>
        <begin position="688"/>
        <end position="746"/>
    </location>
</feature>
<evidence type="ECO:0000259" key="4">
    <source>
        <dbReference type="PROSITE" id="PS51823"/>
    </source>
</evidence>
<evidence type="ECO:0000313" key="5">
    <source>
        <dbReference type="EnsemblMetazoa" id="XP_030847868"/>
    </source>
</evidence>
<dbReference type="InterPro" id="IPR028275">
    <property type="entry name" value="CLU_N"/>
</dbReference>
<sequence>MADPAPLVNGVDNPHPLPINGAEDGAGSSGDVTPNSEDSGVDCMHVDALELKEAVANGNGRRDAGEEEGKEEEEGSAVEGEEEKKKDANVEDVIVIQDAAFMVKIVPPACEAFDLQVSPQEMVQEIHQVLMDREDTCHRTCFSLQLDGNVLDNFAELKNIEGLKDNSVIKVVEEPYTVREARIHVRHVRDLLKSLDPSDAYNGVDCQSLSFLSTVLSEVDRKRSKSSAASDVVDCTPPEFIMPASKERPLLPMQPAFKENNRSLSCLKVLTLSGWNPPPGTRRMHGDLMYLYVVCSEGTSYHLTASTRGFYINQSTQEVFNPKPADQKHLSHSLIEILNKVSPSFKKNFAQLLKKRSQRHPFERVPTPFQVYSWLAPQMEHTVDSIRAEDAYTSRLGYEEHIPGQTRDWNEEIQTTRELARKNLPERLLRERAIFKVHSDFVAAATRGAMAVVDGNVMAINPGEDSKMQMFIWNNIFFSLGFDVRDHYKDFGGDHAAYVAPGNDLKGVKAYNTFDLDGLYELGTVVVDYRGYRITAQSIIPGILEREQEESVIYGSIDFGKTVVTSDKYKELLTKTSQHLKILPHSVMNHKDEEIEIYSSIECKGIKGNDGRHYVLDLLRTFPPDVNFLQMEEDEFAEDMKKLGFPRQHRHKLACLRQEVVDAFVDHRYMVFIRHAALMLMHNQQPAEGAKVTENGQSQEGENVKPIEEKETDTEVKENGESKDKVVNGDHDSKKNEEENKVEDGKKEKAIKEAIVDEMKTKGIAGADMCPALKRLDSTDGTDLPKELDSATEEAAKALATSPKKDGFDPSHKEVIALAAQAAGSLSSAEFDVRFNPDVYAEGVIHAPSEAETLVKQKKLLKDAARFIVAVQIPTFVQECKEHSIAPLDGYTLVEMLHQRGINIRYMGVLAEKIVTCENLSYLYRIVITELICRSVKHVFKAYMQGIPMTNLSAAISHFLNCFLSSLPNPLPPKGDDELSNGHHKKKKNKKRIRTVLSLGQENTSWSSLTPSDLWTSIKVECKEYFHYKVKCESIDSVLERYNLQKMTLLREFCSKLGVQLLLRDYDLDSKNKPPFNENDILNMFPRVKHINPTASDAYHFFQSGQTKIQQGGFREGFELISEALNLFNNVYGPMHPEIAACMRTLARLHYLMGEQSEAIEMQHKAVMMSERCNGLDHPNTVTEYMHLALYRFAAGQAVSALKLMYRARYLTLLIHGEDHPEMALFDSNIGLVLHGVNQFELALKFLEKALEVNIKYFGVKSLKAAHTYHLVARTHSCCGDFRSALRNEKDAYTIYREQFGDNHEKTKESSECLSYLTQQAVTLQKTMNEIKRGGPKAALRPIPISHPSMSSVLETLNMINGIFLIPVSIRGIQKGNITEVQPENKEEAAIETNPSESKEEEATETNPPEKVEEPASPPSEPQPADATTAPQEVEVAR</sequence>
<reference evidence="5" key="2">
    <citation type="submission" date="2021-01" db="UniProtKB">
        <authorList>
            <consortium name="EnsemblMetazoa"/>
        </authorList>
    </citation>
    <scope>IDENTIFICATION</scope>
</reference>
<reference evidence="6" key="1">
    <citation type="submission" date="2015-02" db="EMBL/GenBank/DDBJ databases">
        <title>Genome sequencing for Strongylocentrotus purpuratus.</title>
        <authorList>
            <person name="Murali S."/>
            <person name="Liu Y."/>
            <person name="Vee V."/>
            <person name="English A."/>
            <person name="Wang M."/>
            <person name="Skinner E."/>
            <person name="Han Y."/>
            <person name="Muzny D.M."/>
            <person name="Worley K.C."/>
            <person name="Gibbs R.A."/>
        </authorList>
    </citation>
    <scope>NUCLEOTIDE SEQUENCE</scope>
</reference>
<dbReference type="GeneID" id="592927"/>
<feature type="compositionally biased region" description="Basic and acidic residues" evidence="3">
    <location>
        <begin position="44"/>
        <end position="53"/>
    </location>
</feature>
<dbReference type="InterPro" id="IPR011990">
    <property type="entry name" value="TPR-like_helical_dom_sf"/>
</dbReference>
<feature type="region of interest" description="Disordered" evidence="3">
    <location>
        <begin position="1379"/>
        <end position="1438"/>
    </location>
</feature>
<dbReference type="FunCoup" id="A0A7M7T1Y7">
    <property type="interactions" value="1564"/>
</dbReference>
<protein>
    <recommendedName>
        <fullName evidence="2">Clustered mitochondria protein homolog</fullName>
    </recommendedName>
</protein>
<dbReference type="Gene3D" id="3.30.2280.10">
    <property type="entry name" value="Hypothetical protein (hspc210)"/>
    <property type="match status" value="1"/>
</dbReference>
<dbReference type="Pfam" id="PF05303">
    <property type="entry name" value="GSKIP_dom"/>
    <property type="match status" value="1"/>
</dbReference>
<keyword evidence="2" id="KW-0694">RNA-binding</keyword>
<evidence type="ECO:0000313" key="6">
    <source>
        <dbReference type="Proteomes" id="UP000007110"/>
    </source>
</evidence>
<dbReference type="Pfam" id="PF12807">
    <property type="entry name" value="eIF3_p135"/>
    <property type="match status" value="1"/>
</dbReference>
<dbReference type="FunFam" id="1.25.40.10:FF:000099">
    <property type="entry name" value="Clustered mitochondria protein homolog"/>
    <property type="match status" value="1"/>
</dbReference>
<proteinExistence type="inferred from homology"/>
<dbReference type="InParanoid" id="A0A7M7T1Y7"/>
<dbReference type="FunFam" id="3.30.2280.10:FF:000002">
    <property type="entry name" value="Clustered mitochondria protein homolog"/>
    <property type="match status" value="1"/>
</dbReference>
<dbReference type="GO" id="GO:0007005">
    <property type="term" value="P:mitochondrion organization"/>
    <property type="evidence" value="ECO:0007669"/>
    <property type="project" value="UniProtKB-UniRule"/>
</dbReference>
<dbReference type="CDD" id="cd15466">
    <property type="entry name" value="CLU-central"/>
    <property type="match status" value="1"/>
</dbReference>
<dbReference type="InterPro" id="IPR025697">
    <property type="entry name" value="CLU_dom"/>
</dbReference>
<feature type="domain" description="Clu" evidence="4">
    <location>
        <begin position="387"/>
        <end position="629"/>
    </location>
</feature>
<evidence type="ECO:0000256" key="2">
    <source>
        <dbReference type="HAMAP-Rule" id="MF_03013"/>
    </source>
</evidence>
<dbReference type="EnsemblMetazoa" id="XM_030992008">
    <property type="protein sequence ID" value="XP_030847868"/>
    <property type="gene ID" value="LOC592927"/>
</dbReference>
<dbReference type="Pfam" id="PF13424">
    <property type="entry name" value="TPR_12"/>
    <property type="match status" value="2"/>
</dbReference>
<dbReference type="KEGG" id="spu:592927"/>
<dbReference type="Proteomes" id="UP000007110">
    <property type="component" value="Unassembled WGS sequence"/>
</dbReference>